<comment type="catalytic activity">
    <reaction evidence="9">
        <text>ATP + H2O = ADP + phosphate + H(+)</text>
        <dbReference type="Rhea" id="RHEA:13065"/>
        <dbReference type="ChEBI" id="CHEBI:15377"/>
        <dbReference type="ChEBI" id="CHEBI:15378"/>
        <dbReference type="ChEBI" id="CHEBI:30616"/>
        <dbReference type="ChEBI" id="CHEBI:43474"/>
        <dbReference type="ChEBI" id="CHEBI:456216"/>
        <dbReference type="EC" id="5.6.2.4"/>
    </reaction>
</comment>
<dbReference type="InterPro" id="IPR000212">
    <property type="entry name" value="DNA_helicase_UvrD/REP"/>
</dbReference>
<dbReference type="InterPro" id="IPR014017">
    <property type="entry name" value="DNA_helicase_UvrD-like_C"/>
</dbReference>
<dbReference type="PROSITE" id="PS51198">
    <property type="entry name" value="UVRD_HELICASE_ATP_BIND"/>
    <property type="match status" value="1"/>
</dbReference>
<dbReference type="RefSeq" id="WP_092076511.1">
    <property type="nucleotide sequence ID" value="NZ_FNAQ01000003.1"/>
</dbReference>
<evidence type="ECO:0000256" key="2">
    <source>
        <dbReference type="ARBA" id="ARBA00022741"/>
    </source>
</evidence>
<dbReference type="Pfam" id="PF13361">
    <property type="entry name" value="UvrD_C"/>
    <property type="match status" value="1"/>
</dbReference>
<evidence type="ECO:0000256" key="4">
    <source>
        <dbReference type="ARBA" id="ARBA00022806"/>
    </source>
</evidence>
<sequence length="676" mass="76444">MPLNPQQQQAVAHRQGALLVLAGAGSGKTRVITRRIAALLRDVPAEQIVALTFTNKAAREMRERVIDQVGRAAAKGLIVATFHSLGVRILRQHIDRLGYKTNFSIFATGDQLRLVRDLLARHQPGCSASIAEQVLARIGRAKNELQRPAQFQPRIDDPVDALTAQLYPRYQQALKACNVIDFDDILLLTLQLFEQAADVARHYRQQLRYVLVDEYQDTNAVQYRLLRELCAEHGNLCVVGDDDQSIYGWRGAVAGNILDFGRDFPGACIIKLEQNYRSSGRILAVANALIRHNPDRHDKRLWSAGAPGAPVVYRLCDDGEDEAMAVVETIHQERYARQRAYRDFAILYRTNGQSRAFEEQLRYENIPYVLIGGQQFFDRKEVRDALAYFKVLANPLDEINLLRILNYPRRGIGEQSAEKLIALSLEWQQSLWQVLQRPDLPDHLGDKVAQAVHDFVSLLQRYRRLLGRGGQLVPDAQALFAEIGFEDELCRQAEDPKQARRRIDNLHEVFNALSAYVEREGVATLEGFLEKVSLLDRDEPVRGSKEEKLKQDAVVLMSLHSSKGLEFPCVFLVGLEEGSLPHGKVLEEGGDVREERRLCYVGITRARERLLLLGAARRRRYGRLQPQVPSRFLAEIPPELLENQAAEPAPVDPQQQAVRAADFFSRIQTLLKTDNG</sequence>
<dbReference type="CDD" id="cd18807">
    <property type="entry name" value="SF1_C_UvrD"/>
    <property type="match status" value="1"/>
</dbReference>
<evidence type="ECO:0000256" key="1">
    <source>
        <dbReference type="ARBA" id="ARBA00009922"/>
    </source>
</evidence>
<dbReference type="Gene3D" id="1.10.10.160">
    <property type="match status" value="1"/>
</dbReference>
<evidence type="ECO:0000313" key="13">
    <source>
        <dbReference type="EMBL" id="SDE02778.1"/>
    </source>
</evidence>
<dbReference type="Gene3D" id="1.10.486.10">
    <property type="entry name" value="PCRA, domain 4"/>
    <property type="match status" value="1"/>
</dbReference>
<evidence type="ECO:0000256" key="3">
    <source>
        <dbReference type="ARBA" id="ARBA00022801"/>
    </source>
</evidence>
<dbReference type="Gene3D" id="3.40.50.300">
    <property type="entry name" value="P-loop containing nucleotide triphosphate hydrolases"/>
    <property type="match status" value="2"/>
</dbReference>
<dbReference type="InterPro" id="IPR027417">
    <property type="entry name" value="P-loop_NTPase"/>
</dbReference>
<evidence type="ECO:0000256" key="10">
    <source>
        <dbReference type="PROSITE-ProRule" id="PRU00560"/>
    </source>
</evidence>
<dbReference type="InterPro" id="IPR014016">
    <property type="entry name" value="UvrD-like_ATP-bd"/>
</dbReference>
<dbReference type="PROSITE" id="PS51217">
    <property type="entry name" value="UVRD_HELICASE_CTER"/>
    <property type="match status" value="1"/>
</dbReference>
<gene>
    <name evidence="13" type="ORF">SAMN05661003_10315</name>
</gene>
<evidence type="ECO:0000256" key="5">
    <source>
        <dbReference type="ARBA" id="ARBA00022840"/>
    </source>
</evidence>
<evidence type="ECO:0000256" key="7">
    <source>
        <dbReference type="ARBA" id="ARBA00034617"/>
    </source>
</evidence>
<dbReference type="STRING" id="57664.SAMN05661003_10315"/>
<dbReference type="GO" id="GO:0043138">
    <property type="term" value="F:3'-5' DNA helicase activity"/>
    <property type="evidence" value="ECO:0007669"/>
    <property type="project" value="UniProtKB-EC"/>
</dbReference>
<dbReference type="GO" id="GO:0016887">
    <property type="term" value="F:ATP hydrolysis activity"/>
    <property type="evidence" value="ECO:0007669"/>
    <property type="project" value="RHEA"/>
</dbReference>
<dbReference type="InterPro" id="IPR013986">
    <property type="entry name" value="DExx_box_DNA_helicase_dom_sf"/>
</dbReference>
<comment type="catalytic activity">
    <reaction evidence="7">
        <text>Couples ATP hydrolysis with the unwinding of duplex DNA by translocating in the 3'-5' direction.</text>
        <dbReference type="EC" id="5.6.2.4"/>
    </reaction>
</comment>
<dbReference type="AlphaFoldDB" id="A0A1G6ZJI4"/>
<dbReference type="PANTHER" id="PTHR11070:SF64">
    <property type="entry name" value="ATP-DEPENDENT DNA HELICASE REP"/>
    <property type="match status" value="1"/>
</dbReference>
<keyword evidence="5 10" id="KW-0067">ATP-binding</keyword>
<evidence type="ECO:0000313" key="14">
    <source>
        <dbReference type="Proteomes" id="UP000243205"/>
    </source>
</evidence>
<organism evidence="13 14">
    <name type="scientific">Desulfuromonas thiophila</name>
    <dbReference type="NCBI Taxonomy" id="57664"/>
    <lineage>
        <taxon>Bacteria</taxon>
        <taxon>Pseudomonadati</taxon>
        <taxon>Thermodesulfobacteriota</taxon>
        <taxon>Desulfuromonadia</taxon>
        <taxon>Desulfuromonadales</taxon>
        <taxon>Desulfuromonadaceae</taxon>
        <taxon>Desulfuromonas</taxon>
    </lineage>
</organism>
<keyword evidence="4 10" id="KW-0347">Helicase</keyword>
<dbReference type="EC" id="5.6.2.4" evidence="8"/>
<keyword evidence="14" id="KW-1185">Reference proteome</keyword>
<keyword evidence="3 10" id="KW-0378">Hydrolase</keyword>
<dbReference type="Proteomes" id="UP000243205">
    <property type="component" value="Unassembled WGS sequence"/>
</dbReference>
<evidence type="ECO:0000256" key="8">
    <source>
        <dbReference type="ARBA" id="ARBA00034808"/>
    </source>
</evidence>
<dbReference type="GO" id="GO:0005829">
    <property type="term" value="C:cytosol"/>
    <property type="evidence" value="ECO:0007669"/>
    <property type="project" value="TreeGrafter"/>
</dbReference>
<reference evidence="14" key="1">
    <citation type="submission" date="2016-10" db="EMBL/GenBank/DDBJ databases">
        <authorList>
            <person name="Varghese N."/>
            <person name="Submissions S."/>
        </authorList>
    </citation>
    <scope>NUCLEOTIDE SEQUENCE [LARGE SCALE GENOMIC DNA]</scope>
    <source>
        <strain evidence="14">DSM 8987</strain>
    </source>
</reference>
<dbReference type="GO" id="GO:0000725">
    <property type="term" value="P:recombinational repair"/>
    <property type="evidence" value="ECO:0007669"/>
    <property type="project" value="TreeGrafter"/>
</dbReference>
<name>A0A1G6ZJI4_9BACT</name>
<dbReference type="CDD" id="cd17932">
    <property type="entry name" value="DEXQc_UvrD"/>
    <property type="match status" value="1"/>
</dbReference>
<dbReference type="EMBL" id="FNAQ01000003">
    <property type="protein sequence ID" value="SDE02778.1"/>
    <property type="molecule type" value="Genomic_DNA"/>
</dbReference>
<accession>A0A1G6ZJI4</accession>
<dbReference type="OrthoDB" id="9810135at2"/>
<evidence type="ECO:0000259" key="12">
    <source>
        <dbReference type="PROSITE" id="PS51217"/>
    </source>
</evidence>
<evidence type="ECO:0000259" key="11">
    <source>
        <dbReference type="PROSITE" id="PS51198"/>
    </source>
</evidence>
<feature type="domain" description="UvrD-like helicase ATP-binding" evidence="11">
    <location>
        <begin position="1"/>
        <end position="279"/>
    </location>
</feature>
<dbReference type="PANTHER" id="PTHR11070">
    <property type="entry name" value="UVRD / RECB / PCRA DNA HELICASE FAMILY MEMBER"/>
    <property type="match status" value="1"/>
</dbReference>
<proteinExistence type="inferred from homology"/>
<protein>
    <recommendedName>
        <fullName evidence="8">DNA 3'-5' helicase</fullName>
        <ecNumber evidence="8">5.6.2.4</ecNumber>
    </recommendedName>
</protein>
<dbReference type="GO" id="GO:0005524">
    <property type="term" value="F:ATP binding"/>
    <property type="evidence" value="ECO:0007669"/>
    <property type="project" value="UniProtKB-UniRule"/>
</dbReference>
<feature type="domain" description="UvrD-like helicase C-terminal" evidence="12">
    <location>
        <begin position="280"/>
        <end position="564"/>
    </location>
</feature>
<dbReference type="Pfam" id="PF00580">
    <property type="entry name" value="UvrD-helicase"/>
    <property type="match status" value="1"/>
</dbReference>
<comment type="similarity">
    <text evidence="1">Belongs to the helicase family. UvrD subfamily.</text>
</comment>
<evidence type="ECO:0000256" key="9">
    <source>
        <dbReference type="ARBA" id="ARBA00048988"/>
    </source>
</evidence>
<evidence type="ECO:0000256" key="6">
    <source>
        <dbReference type="ARBA" id="ARBA00023235"/>
    </source>
</evidence>
<keyword evidence="6" id="KW-0413">Isomerase</keyword>
<feature type="binding site" evidence="10">
    <location>
        <begin position="22"/>
        <end position="29"/>
    </location>
    <ligand>
        <name>ATP</name>
        <dbReference type="ChEBI" id="CHEBI:30616"/>
    </ligand>
</feature>
<dbReference type="SUPFAM" id="SSF52540">
    <property type="entry name" value="P-loop containing nucleoside triphosphate hydrolases"/>
    <property type="match status" value="1"/>
</dbReference>
<dbReference type="GO" id="GO:0003677">
    <property type="term" value="F:DNA binding"/>
    <property type="evidence" value="ECO:0007669"/>
    <property type="project" value="InterPro"/>
</dbReference>
<keyword evidence="2 10" id="KW-0547">Nucleotide-binding</keyword>